<dbReference type="Pfam" id="PF03929">
    <property type="entry name" value="PepSY_TM"/>
    <property type="match status" value="1"/>
</dbReference>
<dbReference type="PANTHER" id="PTHR34219:SF3">
    <property type="entry name" value="BLL7967 PROTEIN"/>
    <property type="match status" value="1"/>
</dbReference>
<comment type="caution">
    <text evidence="2">The sequence shown here is derived from an EMBL/GenBank/DDBJ whole genome shotgun (WGS) entry which is preliminary data.</text>
</comment>
<evidence type="ECO:0000313" key="3">
    <source>
        <dbReference type="Proteomes" id="UP001170954"/>
    </source>
</evidence>
<gene>
    <name evidence="2" type="ORF">HX018_05105</name>
</gene>
<keyword evidence="3" id="KW-1185">Reference proteome</keyword>
<dbReference type="EMBL" id="JACAGK010000010">
    <property type="protein sequence ID" value="MDM1047620.1"/>
    <property type="molecule type" value="Genomic_DNA"/>
</dbReference>
<keyword evidence="1" id="KW-0472">Membrane</keyword>
<feature type="transmembrane region" description="Helical" evidence="1">
    <location>
        <begin position="160"/>
        <end position="184"/>
    </location>
</feature>
<name>A0ABT7NK59_9SPHI</name>
<dbReference type="RefSeq" id="WP_286650659.1">
    <property type="nucleotide sequence ID" value="NZ_JACAGK010000010.1"/>
</dbReference>
<evidence type="ECO:0000256" key="1">
    <source>
        <dbReference type="SAM" id="Phobius"/>
    </source>
</evidence>
<protein>
    <submittedName>
        <fullName evidence="2">PepSY domain-containing protein</fullName>
    </submittedName>
</protein>
<evidence type="ECO:0000313" key="2">
    <source>
        <dbReference type="EMBL" id="MDM1047620.1"/>
    </source>
</evidence>
<keyword evidence="1" id="KW-1133">Transmembrane helix</keyword>
<dbReference type="PANTHER" id="PTHR34219">
    <property type="entry name" value="IRON-REGULATED INNER MEMBRANE PROTEIN-RELATED"/>
    <property type="match status" value="1"/>
</dbReference>
<organism evidence="2 3">
    <name type="scientific">Sphingobacterium hotanense</name>
    <dbReference type="NCBI Taxonomy" id="649196"/>
    <lineage>
        <taxon>Bacteria</taxon>
        <taxon>Pseudomonadati</taxon>
        <taxon>Bacteroidota</taxon>
        <taxon>Sphingobacteriia</taxon>
        <taxon>Sphingobacteriales</taxon>
        <taxon>Sphingobacteriaceae</taxon>
        <taxon>Sphingobacterium</taxon>
    </lineage>
</organism>
<reference evidence="2" key="1">
    <citation type="submission" date="2020-06" db="EMBL/GenBank/DDBJ databases">
        <authorList>
            <person name="Dong N."/>
        </authorList>
    </citation>
    <scope>NUCLEOTIDE SEQUENCE</scope>
    <source>
        <strain evidence="2">R1692</strain>
    </source>
</reference>
<dbReference type="Proteomes" id="UP001170954">
    <property type="component" value="Unassembled WGS sequence"/>
</dbReference>
<feature type="transmembrane region" description="Helical" evidence="1">
    <location>
        <begin position="216"/>
        <end position="236"/>
    </location>
</feature>
<feature type="transmembrane region" description="Helical" evidence="1">
    <location>
        <begin position="30"/>
        <end position="58"/>
    </location>
</feature>
<reference evidence="2" key="2">
    <citation type="journal article" date="2022" name="Sci. Total Environ.">
        <title>Prevalence, transmission, and molecular epidemiology of tet(X)-positive bacteria among humans, animals, and environmental niches in China: An epidemiological, and genomic-based study.</title>
        <authorList>
            <person name="Dong N."/>
            <person name="Zeng Y."/>
            <person name="Cai C."/>
            <person name="Sun C."/>
            <person name="Lu J."/>
            <person name="Liu C."/>
            <person name="Zhou H."/>
            <person name="Sun Q."/>
            <person name="Shu L."/>
            <person name="Wang H."/>
            <person name="Wang Y."/>
            <person name="Wang S."/>
            <person name="Wu C."/>
            <person name="Chan E.W."/>
            <person name="Chen G."/>
            <person name="Shen Z."/>
            <person name="Chen S."/>
            <person name="Zhang R."/>
        </authorList>
    </citation>
    <scope>NUCLEOTIDE SEQUENCE</scope>
    <source>
        <strain evidence="2">R1692</strain>
    </source>
</reference>
<sequence>MANFKLRSTGKAASADAPAKKKGKTWFSRLNAWLHLWPSLISGVILVFVCLTGTLIVYCDEILEYSAGDARYVSVGKEKASADEIIAAVTEFDPKYQLSQMVFFQEADRSMRIRAFHKDTKKLTFLYVNPYTAEVLKADPNAHFFYVTAHLHSALLAGEVGHWIVTISTIIFALGCITGLILWWPKRWTKKTVNDSFTIKWKAKFKRLNYDLHNVYGFYSLLLCFILSMTGIFIFFHSLGEVISKAFGGSSKHVEAVLPKADAERESQDLAQFAYRALKANPEQKNAGVWVYNLDKVGAYVINLGVAGLKSTENLDLAIYNRYSGEEIFIERPYIIHEKVENTIWQLHMGQWWGQFGKLSTFLAGIIATSLPITGFLIWWGRRKKKKKSTVARFQKSDRSRKQVESAVS</sequence>
<accession>A0ABT7NK59</accession>
<dbReference type="InterPro" id="IPR005625">
    <property type="entry name" value="PepSY-ass_TM"/>
</dbReference>
<proteinExistence type="predicted"/>
<feature type="transmembrane region" description="Helical" evidence="1">
    <location>
        <begin position="359"/>
        <end position="380"/>
    </location>
</feature>
<keyword evidence="1" id="KW-0812">Transmembrane</keyword>